<keyword evidence="1" id="KW-1133">Transmembrane helix</keyword>
<keyword evidence="1" id="KW-0812">Transmembrane</keyword>
<dbReference type="AlphaFoldDB" id="A0A371RJ40"/>
<evidence type="ECO:0000313" key="3">
    <source>
        <dbReference type="Proteomes" id="UP000264589"/>
    </source>
</evidence>
<dbReference type="EMBL" id="QUQO01000001">
    <property type="protein sequence ID" value="RFB05466.1"/>
    <property type="molecule type" value="Genomic_DNA"/>
</dbReference>
<accession>A0A371RJ40</accession>
<dbReference type="RefSeq" id="WP_116392099.1">
    <property type="nucleotide sequence ID" value="NZ_QUQO01000001.1"/>
</dbReference>
<feature type="transmembrane region" description="Helical" evidence="1">
    <location>
        <begin position="6"/>
        <end position="22"/>
    </location>
</feature>
<organism evidence="2 3">
    <name type="scientific">Parvularcula marina</name>
    <dbReference type="NCBI Taxonomy" id="2292771"/>
    <lineage>
        <taxon>Bacteria</taxon>
        <taxon>Pseudomonadati</taxon>
        <taxon>Pseudomonadota</taxon>
        <taxon>Alphaproteobacteria</taxon>
        <taxon>Parvularculales</taxon>
        <taxon>Parvularculaceae</taxon>
        <taxon>Parvularcula</taxon>
    </lineage>
</organism>
<dbReference type="Proteomes" id="UP000264589">
    <property type="component" value="Unassembled WGS sequence"/>
</dbReference>
<proteinExistence type="predicted"/>
<dbReference type="InParanoid" id="A0A371RJ40"/>
<keyword evidence="3" id="KW-1185">Reference proteome</keyword>
<reference evidence="2 3" key="1">
    <citation type="submission" date="2018-08" db="EMBL/GenBank/DDBJ databases">
        <title>Parvularcula sp. SM1705, isolated from surface water of the South Sea China.</title>
        <authorList>
            <person name="Sun L."/>
        </authorList>
    </citation>
    <scope>NUCLEOTIDE SEQUENCE [LARGE SCALE GENOMIC DNA]</scope>
    <source>
        <strain evidence="2 3">SM1705</strain>
    </source>
</reference>
<name>A0A371RJ40_9PROT</name>
<feature type="transmembrane region" description="Helical" evidence="1">
    <location>
        <begin position="142"/>
        <end position="160"/>
    </location>
</feature>
<dbReference type="OrthoDB" id="8480721at2"/>
<evidence type="ECO:0000256" key="1">
    <source>
        <dbReference type="SAM" id="Phobius"/>
    </source>
</evidence>
<gene>
    <name evidence="2" type="ORF">DX908_09465</name>
</gene>
<feature type="transmembrane region" description="Helical" evidence="1">
    <location>
        <begin position="71"/>
        <end position="98"/>
    </location>
</feature>
<keyword evidence="1" id="KW-0472">Membrane</keyword>
<protein>
    <submittedName>
        <fullName evidence="2">Uncharacterized protein</fullName>
    </submittedName>
</protein>
<sequence length="179" mass="20404">MLYYLLFCAVVIGGGYGALHYWQRRIRTDLSIGAKEEFARIGRTDAALLEGLSEADFEVIYTETNMPRFPAYLLATVGTFLLGSPIILGLLAGLAYYAQQWGWVPQPNDMAAELYLGSGDASLLRKTTPETLSYIIEDMAGFYYFFGLLFFWIAVVYVLMRRYHKKAPGDLREEILRRR</sequence>
<comment type="caution">
    <text evidence="2">The sequence shown here is derived from an EMBL/GenBank/DDBJ whole genome shotgun (WGS) entry which is preliminary data.</text>
</comment>
<evidence type="ECO:0000313" key="2">
    <source>
        <dbReference type="EMBL" id="RFB05466.1"/>
    </source>
</evidence>